<dbReference type="Gene3D" id="3.40.50.12780">
    <property type="entry name" value="N-terminal domain of ligase-like"/>
    <property type="match status" value="1"/>
</dbReference>
<evidence type="ECO:0000256" key="1">
    <source>
        <dbReference type="ARBA" id="ARBA00022450"/>
    </source>
</evidence>
<dbReference type="InterPro" id="IPR013120">
    <property type="entry name" value="FAR_NAD-bd"/>
</dbReference>
<dbReference type="SUPFAM" id="SSF47336">
    <property type="entry name" value="ACP-like"/>
    <property type="match status" value="1"/>
</dbReference>
<keyword evidence="7" id="KW-1185">Reference proteome</keyword>
<keyword evidence="2" id="KW-0597">Phosphoprotein</keyword>
<dbReference type="PANTHER" id="PTHR43439">
    <property type="entry name" value="PHENYLACETATE-COENZYME A LIGASE"/>
    <property type="match status" value="1"/>
</dbReference>
<proteinExistence type="predicted"/>
<accession>A0ABR1YXF2</accession>
<dbReference type="Proteomes" id="UP001492380">
    <property type="component" value="Unassembled WGS sequence"/>
</dbReference>
<dbReference type="PANTHER" id="PTHR43439:SF2">
    <property type="entry name" value="ENZYME, PUTATIVE (JCVI)-RELATED"/>
    <property type="match status" value="1"/>
</dbReference>
<evidence type="ECO:0000259" key="5">
    <source>
        <dbReference type="Pfam" id="PF07993"/>
    </source>
</evidence>
<dbReference type="InterPro" id="IPR000873">
    <property type="entry name" value="AMP-dep_synth/lig_dom"/>
</dbReference>
<evidence type="ECO:0000313" key="7">
    <source>
        <dbReference type="Proteomes" id="UP001492380"/>
    </source>
</evidence>
<dbReference type="PROSITE" id="PS00455">
    <property type="entry name" value="AMP_BINDING"/>
    <property type="match status" value="1"/>
</dbReference>
<name>A0ABR1YXF2_9PEZI</name>
<evidence type="ECO:0000313" key="6">
    <source>
        <dbReference type="EMBL" id="KAK8243406.1"/>
    </source>
</evidence>
<dbReference type="InterPro" id="IPR036291">
    <property type="entry name" value="NAD(P)-bd_dom_sf"/>
</dbReference>
<dbReference type="SUPFAM" id="SSF51735">
    <property type="entry name" value="NAD(P)-binding Rossmann-fold domains"/>
    <property type="match status" value="1"/>
</dbReference>
<evidence type="ECO:0000259" key="4">
    <source>
        <dbReference type="Pfam" id="PF00550"/>
    </source>
</evidence>
<dbReference type="InterPro" id="IPR036736">
    <property type="entry name" value="ACP-like_sf"/>
</dbReference>
<evidence type="ECO:0000256" key="2">
    <source>
        <dbReference type="ARBA" id="ARBA00022553"/>
    </source>
</evidence>
<protein>
    <recommendedName>
        <fullName evidence="8">NRPS-like enzyme</fullName>
    </recommendedName>
</protein>
<dbReference type="Gene3D" id="3.40.50.720">
    <property type="entry name" value="NAD(P)-binding Rossmann-like Domain"/>
    <property type="match status" value="1"/>
</dbReference>
<dbReference type="EMBL" id="JBBWRZ010000002">
    <property type="protein sequence ID" value="KAK8243406.1"/>
    <property type="molecule type" value="Genomic_DNA"/>
</dbReference>
<evidence type="ECO:0008006" key="8">
    <source>
        <dbReference type="Google" id="ProtNLM"/>
    </source>
</evidence>
<dbReference type="InterPro" id="IPR042099">
    <property type="entry name" value="ANL_N_sf"/>
</dbReference>
<comment type="caution">
    <text evidence="6">The sequence shown here is derived from an EMBL/GenBank/DDBJ whole genome shotgun (WGS) entry which is preliminary data.</text>
</comment>
<sequence length="1060" mass="117086">MSIQSSIMTATLAQKSVPLPYQDSPEKGSPAGGQLNSINDLILHKAKTVPNTPLIAYPISKGGQSRLLEYTSRDIDLFVDATAKELDRLGLKPQNSRSDQSEVVAMIGPSNLDYVISLLALSRMGFTVLFLSTRLHTEAYVSLLQKTNCTKIVASDKFSLVIDSIQSVYPLSKFPLLDRSLYTKRNPTESRFQRSTELIKEEDCIAFIVHSSGSTGLPKPIFQTHRSCLSNYALGSGMRAFVTLPLFHNHGLATTFRGIVANKRTVLYNAELPLTNANLVTAMELADPESFNGVPFALKVLSESEEGISALRKCKLVLFGGSSCPDELGDKLVNAGVYLVGHYGATEMGQLMTSLRDPEDKSWNYVRPLPKVKPYLRFVPIGEGMYECVVLDGLPTKVMSNSDDPPNSYYTRDTFVPHPTIPDAWKYKGRLDDRITLFNGEKVLPIPYENQVRQNELISDCLVFGVGMAFPGLLVFPSENAAGMSKSEILQQIAPTIELANSRAEKFGYVSPEMIEIMDRGIEYPRTDKGTTIRAACYKKFSDIIDAVYQRFENPDAADEGSGRILDQQGMEQYLLDLFTRRLGIEGISTDTDLFEAGTDSLQSLRARSYMMHDLYLAGKVLEQNVVYEHPSVKNLARYLSSLSTGTGGDQKDELKEMKELINKYSSFQPFHPGGQVPDGDVVLLTGATGTLGAHILSQLLQVPHVRAVYCLVRAKSEFAAVERVTSTLSAKLLPLSNAEKVIAVPSDLSRADLGLEPETFSRLQSTVTTVIHSAWAVNFNLGVSSFENHHIRGTWNLLRLCHSVPFARPARFSFVSSVSAAAGTPAPAVVREALVDNPAHAQNMGYARSKYVTEHIVRAAAASTGQQARVLRTGQIVFDTTNGLWNQTEAIPLMIRSATTIGALPSLDETPSWLPVDKCAEAILQLSEVAVPFNEAITRDSYDPDVVFHVQNPTTFRWTEDLLPALRDAGLRFEIVPQREWVRRLRECKLDAQKNPTLKLVEFFADKYDNDRPGRKGLVFSTEKTAERSQVIRDGIDAIGGGLIAKCVRAWEDSWNKTA</sequence>
<dbReference type="Pfam" id="PF07993">
    <property type="entry name" value="NAD_binding_4"/>
    <property type="match status" value="1"/>
</dbReference>
<keyword evidence="1" id="KW-0596">Phosphopantetheine</keyword>
<dbReference type="Pfam" id="PF23562">
    <property type="entry name" value="AMP-binding_C_3"/>
    <property type="match status" value="1"/>
</dbReference>
<feature type="domain" description="Thioester reductase (TE)" evidence="5">
    <location>
        <begin position="685"/>
        <end position="924"/>
    </location>
</feature>
<reference evidence="6 7" key="1">
    <citation type="submission" date="2024-04" db="EMBL/GenBank/DDBJ databases">
        <title>Phyllosticta paracitricarpa is synonymous to the EU quarantine fungus P. citricarpa based on phylogenomic analyses.</title>
        <authorList>
            <consortium name="Lawrence Berkeley National Laboratory"/>
            <person name="Van Ingen-Buijs V.A."/>
            <person name="Van Westerhoven A.C."/>
            <person name="Haridas S."/>
            <person name="Skiadas P."/>
            <person name="Martin F."/>
            <person name="Groenewald J.Z."/>
            <person name="Crous P.W."/>
            <person name="Seidl M.F."/>
        </authorList>
    </citation>
    <scope>NUCLEOTIDE SEQUENCE [LARGE SCALE GENOMIC DNA]</scope>
    <source>
        <strain evidence="6 7">CBS 123374</strain>
    </source>
</reference>
<evidence type="ECO:0000259" key="3">
    <source>
        <dbReference type="Pfam" id="PF00501"/>
    </source>
</evidence>
<dbReference type="InterPro" id="IPR009081">
    <property type="entry name" value="PP-bd_ACP"/>
</dbReference>
<dbReference type="InterPro" id="IPR051414">
    <property type="entry name" value="Adenylate-forming_Reductase"/>
</dbReference>
<dbReference type="SUPFAM" id="SSF56801">
    <property type="entry name" value="Acetyl-CoA synthetase-like"/>
    <property type="match status" value="1"/>
</dbReference>
<dbReference type="Pfam" id="PF00501">
    <property type="entry name" value="AMP-binding"/>
    <property type="match status" value="1"/>
</dbReference>
<feature type="domain" description="Carrier" evidence="4">
    <location>
        <begin position="573"/>
        <end position="640"/>
    </location>
</feature>
<feature type="domain" description="AMP-dependent synthetase/ligase" evidence="3">
    <location>
        <begin position="69"/>
        <end position="375"/>
    </location>
</feature>
<organism evidence="6 7">
    <name type="scientific">Phyllosticta capitalensis</name>
    <dbReference type="NCBI Taxonomy" id="121624"/>
    <lineage>
        <taxon>Eukaryota</taxon>
        <taxon>Fungi</taxon>
        <taxon>Dikarya</taxon>
        <taxon>Ascomycota</taxon>
        <taxon>Pezizomycotina</taxon>
        <taxon>Dothideomycetes</taxon>
        <taxon>Dothideomycetes incertae sedis</taxon>
        <taxon>Botryosphaeriales</taxon>
        <taxon>Phyllostictaceae</taxon>
        <taxon>Phyllosticta</taxon>
    </lineage>
</organism>
<dbReference type="Pfam" id="PF00550">
    <property type="entry name" value="PP-binding"/>
    <property type="match status" value="1"/>
</dbReference>
<dbReference type="Gene3D" id="1.10.1200.10">
    <property type="entry name" value="ACP-like"/>
    <property type="match status" value="1"/>
</dbReference>
<gene>
    <name evidence="6" type="ORF">HDK90DRAFT_122556</name>
</gene>
<dbReference type="InterPro" id="IPR020845">
    <property type="entry name" value="AMP-binding_CS"/>
</dbReference>